<feature type="compositionally biased region" description="Low complexity" evidence="1">
    <location>
        <begin position="89"/>
        <end position="100"/>
    </location>
</feature>
<keyword evidence="3" id="KW-1185">Reference proteome</keyword>
<reference evidence="2" key="1">
    <citation type="journal article" date="2023" name="G3 (Bethesda)">
        <title>A reference genome for the long-term kleptoplast-retaining sea slug Elysia crispata morphotype clarki.</title>
        <authorList>
            <person name="Eastman K.E."/>
            <person name="Pendleton A.L."/>
            <person name="Shaikh M.A."/>
            <person name="Suttiyut T."/>
            <person name="Ogas R."/>
            <person name="Tomko P."/>
            <person name="Gavelis G."/>
            <person name="Widhalm J.R."/>
            <person name="Wisecaver J.H."/>
        </authorList>
    </citation>
    <scope>NUCLEOTIDE SEQUENCE</scope>
    <source>
        <strain evidence="2">ECLA1</strain>
    </source>
</reference>
<gene>
    <name evidence="2" type="ORF">RRG08_005743</name>
</gene>
<accession>A0AAE0YCY4</accession>
<sequence length="135" mass="14876">MVEISPEADPPFWYEEVEVLGDGGKLGEVGINDRVEYQNEKMNVLWRIQIAKRVFPLFFKGEKGRGREGGGVFSRHAPSAWPGVPPDTRLSGLSSRLGQSSREHHVTPPGDLVACLPRDALGDVTLALRSDIVRV</sequence>
<name>A0AAE0YCY4_9GAST</name>
<evidence type="ECO:0000256" key="1">
    <source>
        <dbReference type="SAM" id="MobiDB-lite"/>
    </source>
</evidence>
<comment type="caution">
    <text evidence="2">The sequence shown here is derived from an EMBL/GenBank/DDBJ whole genome shotgun (WGS) entry which is preliminary data.</text>
</comment>
<evidence type="ECO:0000313" key="2">
    <source>
        <dbReference type="EMBL" id="KAK3741053.1"/>
    </source>
</evidence>
<dbReference type="EMBL" id="JAWDGP010006450">
    <property type="protein sequence ID" value="KAK3741053.1"/>
    <property type="molecule type" value="Genomic_DNA"/>
</dbReference>
<organism evidence="2 3">
    <name type="scientific">Elysia crispata</name>
    <name type="common">lettuce slug</name>
    <dbReference type="NCBI Taxonomy" id="231223"/>
    <lineage>
        <taxon>Eukaryota</taxon>
        <taxon>Metazoa</taxon>
        <taxon>Spiralia</taxon>
        <taxon>Lophotrochozoa</taxon>
        <taxon>Mollusca</taxon>
        <taxon>Gastropoda</taxon>
        <taxon>Heterobranchia</taxon>
        <taxon>Euthyneura</taxon>
        <taxon>Panpulmonata</taxon>
        <taxon>Sacoglossa</taxon>
        <taxon>Placobranchoidea</taxon>
        <taxon>Plakobranchidae</taxon>
        <taxon>Elysia</taxon>
    </lineage>
</organism>
<dbReference type="AlphaFoldDB" id="A0AAE0YCY4"/>
<feature type="region of interest" description="Disordered" evidence="1">
    <location>
        <begin position="68"/>
        <end position="109"/>
    </location>
</feature>
<evidence type="ECO:0000313" key="3">
    <source>
        <dbReference type="Proteomes" id="UP001283361"/>
    </source>
</evidence>
<protein>
    <submittedName>
        <fullName evidence="2">Uncharacterized protein</fullName>
    </submittedName>
</protein>
<proteinExistence type="predicted"/>
<dbReference type="Proteomes" id="UP001283361">
    <property type="component" value="Unassembled WGS sequence"/>
</dbReference>